<evidence type="ECO:0000256" key="1">
    <source>
        <dbReference type="SAM" id="Phobius"/>
    </source>
</evidence>
<reference evidence="2 3" key="1">
    <citation type="submission" date="2017-07" db="EMBL/GenBank/DDBJ databases">
        <title>Mechanisms for carbon and nitrogen cycling indicate functional differentiation within the Candidate Phyla Radiation.</title>
        <authorList>
            <person name="Danczak R.E."/>
            <person name="Johnston M.D."/>
            <person name="Kenah C."/>
            <person name="Slattery M."/>
            <person name="Wrighton K.C."/>
            <person name="Wilkins M.J."/>
        </authorList>
    </citation>
    <scope>NUCLEOTIDE SEQUENCE [LARGE SCALE GENOMIC DNA]</scope>
    <source>
        <strain evidence="2">Licking1014_7</strain>
    </source>
</reference>
<protein>
    <submittedName>
        <fullName evidence="2">Uncharacterized protein</fullName>
    </submittedName>
</protein>
<proteinExistence type="predicted"/>
<evidence type="ECO:0000313" key="2">
    <source>
        <dbReference type="EMBL" id="TSC93248.1"/>
    </source>
</evidence>
<keyword evidence="1" id="KW-0472">Membrane</keyword>
<feature type="transmembrane region" description="Helical" evidence="1">
    <location>
        <begin position="29"/>
        <end position="51"/>
    </location>
</feature>
<dbReference type="Pfam" id="PF18895">
    <property type="entry name" value="T4SS_pilin"/>
    <property type="match status" value="1"/>
</dbReference>
<dbReference type="EMBL" id="VMGK01000004">
    <property type="protein sequence ID" value="TSC93248.1"/>
    <property type="molecule type" value="Genomic_DNA"/>
</dbReference>
<comment type="caution">
    <text evidence="2">The sequence shown here is derived from an EMBL/GenBank/DDBJ whole genome shotgun (WGS) entry which is preliminary data.</text>
</comment>
<dbReference type="AlphaFoldDB" id="A0A554LK75"/>
<name>A0A554LK75_9BACT</name>
<evidence type="ECO:0000313" key="3">
    <source>
        <dbReference type="Proteomes" id="UP000315689"/>
    </source>
</evidence>
<organism evidence="2 3">
    <name type="scientific">Candidatus Berkelbacteria bacterium Licking1014_7</name>
    <dbReference type="NCBI Taxonomy" id="2017147"/>
    <lineage>
        <taxon>Bacteria</taxon>
        <taxon>Candidatus Berkelbacteria</taxon>
    </lineage>
</organism>
<keyword evidence="1" id="KW-0812">Transmembrane</keyword>
<dbReference type="Proteomes" id="UP000315689">
    <property type="component" value="Unassembled WGS sequence"/>
</dbReference>
<gene>
    <name evidence="2" type="ORF">CEN89_152</name>
</gene>
<keyword evidence="1" id="KW-1133">Transmembrane helix</keyword>
<sequence>MKLSAITGTGNTLLPTKPDQVQYTEVSQIVNVVFNTVIIAAGAIFVILLLVGGIQYLSGAGNEEATGKSKKLMIDAVVGLIIVLAAWAIGTWVKGQFGL</sequence>
<feature type="transmembrane region" description="Helical" evidence="1">
    <location>
        <begin position="72"/>
        <end position="93"/>
    </location>
</feature>
<accession>A0A554LK75</accession>
<dbReference type="InterPro" id="IPR043993">
    <property type="entry name" value="T4SS_pilin"/>
</dbReference>